<accession>A0A2W2AXY2</accession>
<dbReference type="AlphaFoldDB" id="A0A2W2AXY2"/>
<dbReference type="EMBL" id="QKVK01000001">
    <property type="protein sequence ID" value="PZF78622.1"/>
    <property type="molecule type" value="Genomic_DNA"/>
</dbReference>
<name>A0A2W2AXY2_9HYPH</name>
<dbReference type="SUPFAM" id="SSF53187">
    <property type="entry name" value="Zn-dependent exopeptidases"/>
    <property type="match status" value="1"/>
</dbReference>
<dbReference type="InterPro" id="IPR007709">
    <property type="entry name" value="N-FG_amidohydro"/>
</dbReference>
<gene>
    <name evidence="1" type="ORF">DK847_02105</name>
</gene>
<dbReference type="Pfam" id="PF05013">
    <property type="entry name" value="FGase"/>
    <property type="match status" value="1"/>
</dbReference>
<dbReference type="GO" id="GO:0016787">
    <property type="term" value="F:hydrolase activity"/>
    <property type="evidence" value="ECO:0007669"/>
    <property type="project" value="UniProtKB-KW"/>
</dbReference>
<dbReference type="RefSeq" id="WP_111195950.1">
    <property type="nucleotide sequence ID" value="NZ_QKVK01000001.1"/>
</dbReference>
<comment type="caution">
    <text evidence="1">The sequence shown here is derived from an EMBL/GenBank/DDBJ whole genome shotgun (WGS) entry which is preliminary data.</text>
</comment>
<evidence type="ECO:0000313" key="1">
    <source>
        <dbReference type="EMBL" id="PZF78622.1"/>
    </source>
</evidence>
<evidence type="ECO:0000313" key="2">
    <source>
        <dbReference type="Proteomes" id="UP000248795"/>
    </source>
</evidence>
<sequence length="261" mass="28520">MTKISPTDAYEIVAGRGPAGLILLCDHASNAVPPEYGDLGLPAAQFDRHIAYDIGARELTLGLADRLGAPAVLSCFSRLLIDPNRGLDDPTLIMRISDGAAVPGNAQVDEAERQRRIARFHAPYHRAVAEAIRAVEVLGVVPLVVSIHSFTPSWRGWPRPWHVGILWDRDETIATAMIRGFAAQGDLVVGDNEPYHGALEGDTLNTHGTVPGRPHALIEVRQDLIAAKTGVDEWVGRVARVIEPIMNDLRRDPDLQRRSRP</sequence>
<organism evidence="1 2">
    <name type="scientific">Aestuariivirga litoralis</name>
    <dbReference type="NCBI Taxonomy" id="2650924"/>
    <lineage>
        <taxon>Bacteria</taxon>
        <taxon>Pseudomonadati</taxon>
        <taxon>Pseudomonadota</taxon>
        <taxon>Alphaproteobacteria</taxon>
        <taxon>Hyphomicrobiales</taxon>
        <taxon>Aestuariivirgaceae</taxon>
        <taxon>Aestuariivirga</taxon>
    </lineage>
</organism>
<dbReference type="Proteomes" id="UP000248795">
    <property type="component" value="Unassembled WGS sequence"/>
</dbReference>
<keyword evidence="1" id="KW-0378">Hydrolase</keyword>
<dbReference type="InterPro" id="IPR011227">
    <property type="entry name" value="UCP029730"/>
</dbReference>
<dbReference type="Gene3D" id="3.40.630.40">
    <property type="entry name" value="Zn-dependent exopeptidases"/>
    <property type="match status" value="1"/>
</dbReference>
<keyword evidence="2" id="KW-1185">Reference proteome</keyword>
<dbReference type="PIRSF" id="PIRSF029730">
    <property type="entry name" value="UCP029730"/>
    <property type="match status" value="1"/>
</dbReference>
<proteinExistence type="predicted"/>
<reference evidence="2" key="1">
    <citation type="submission" date="2018-06" db="EMBL/GenBank/DDBJ databases">
        <title>Aestuariibacter litoralis strain KCTC 52945T.</title>
        <authorList>
            <person name="Li X."/>
            <person name="Salam N."/>
            <person name="Li J.-L."/>
            <person name="Chen Y.-M."/>
            <person name="Yang Z.-W."/>
            <person name="Zhang L.-Y."/>
            <person name="Han M.-X."/>
            <person name="Xiao M."/>
            <person name="Li W.-J."/>
        </authorList>
    </citation>
    <scope>NUCLEOTIDE SEQUENCE [LARGE SCALE GENOMIC DNA]</scope>
    <source>
        <strain evidence="2">KCTC 52945</strain>
    </source>
</reference>
<protein>
    <submittedName>
        <fullName evidence="1">N-formylglutamate amidohydrolase</fullName>
    </submittedName>
</protein>